<feature type="chain" id="PRO_5008088436" description="PepSY domain-containing protein" evidence="1">
    <location>
        <begin position="21"/>
        <end position="201"/>
    </location>
</feature>
<dbReference type="Proteomes" id="UP000078389">
    <property type="component" value="Unassembled WGS sequence"/>
</dbReference>
<dbReference type="EMBL" id="LVVY01000061">
    <property type="protein sequence ID" value="OAM79954.1"/>
    <property type="molecule type" value="Genomic_DNA"/>
</dbReference>
<keyword evidence="1" id="KW-0732">Signal</keyword>
<evidence type="ECO:0000256" key="1">
    <source>
        <dbReference type="SAM" id="SignalP"/>
    </source>
</evidence>
<dbReference type="OrthoDB" id="7945864at2"/>
<keyword evidence="3" id="KW-1185">Reference proteome</keyword>
<organism evidence="2 3">
    <name type="scientific">Devosia elaeis</name>
    <dbReference type="NCBI Taxonomy" id="1770058"/>
    <lineage>
        <taxon>Bacteria</taxon>
        <taxon>Pseudomonadati</taxon>
        <taxon>Pseudomonadota</taxon>
        <taxon>Alphaproteobacteria</taxon>
        <taxon>Hyphomicrobiales</taxon>
        <taxon>Devosiaceae</taxon>
        <taxon>Devosia</taxon>
    </lineage>
</organism>
<evidence type="ECO:0000313" key="3">
    <source>
        <dbReference type="Proteomes" id="UP000078389"/>
    </source>
</evidence>
<name>A0A178I5D3_9HYPH</name>
<gene>
    <name evidence="2" type="ORF">A3840_02355</name>
</gene>
<evidence type="ECO:0008006" key="4">
    <source>
        <dbReference type="Google" id="ProtNLM"/>
    </source>
</evidence>
<feature type="signal peptide" evidence="1">
    <location>
        <begin position="1"/>
        <end position="20"/>
    </location>
</feature>
<proteinExistence type="predicted"/>
<comment type="caution">
    <text evidence="2">The sequence shown here is derived from an EMBL/GenBank/DDBJ whole genome shotgun (WGS) entry which is preliminary data.</text>
</comment>
<evidence type="ECO:0000313" key="2">
    <source>
        <dbReference type="EMBL" id="OAM79954.1"/>
    </source>
</evidence>
<sequence length="201" mass="22473">MRRFAIALAALVTCSGTALAYDAASQDVIDRFKPGKLVPIEAVGGLMLGAERWCYDQRGEECGWSDIYLEIDGDMVRYELSNPWSAAIDISFVAEGVFRDGRYICDTGFDWVPSVRAYERPDGQAIEGRELDALKQEIAAHIDTSQAGDCFDYLYGGHDEEAQTITLTQRQYVDGTHQPARDAEVTLHFDKANADNLGWYW</sequence>
<reference evidence="2 3" key="1">
    <citation type="submission" date="2016-03" db="EMBL/GenBank/DDBJ databases">
        <title>Genome sequencing of Devosia sp. S37.</title>
        <authorList>
            <person name="Mohd Nor M."/>
        </authorList>
    </citation>
    <scope>NUCLEOTIDE SEQUENCE [LARGE SCALE GENOMIC DNA]</scope>
    <source>
        <strain evidence="2 3">S37</strain>
    </source>
</reference>
<dbReference type="RefSeq" id="WP_067451282.1">
    <property type="nucleotide sequence ID" value="NZ_LVVY01000061.1"/>
</dbReference>
<protein>
    <recommendedName>
        <fullName evidence="4">PepSY domain-containing protein</fullName>
    </recommendedName>
</protein>
<dbReference type="AlphaFoldDB" id="A0A178I5D3"/>
<accession>A0A178I5D3</accession>